<proteinExistence type="predicted"/>
<feature type="compositionally biased region" description="Polar residues" evidence="1">
    <location>
        <begin position="66"/>
        <end position="83"/>
    </location>
</feature>
<feature type="region of interest" description="Disordered" evidence="1">
    <location>
        <begin position="51"/>
        <end position="120"/>
    </location>
</feature>
<evidence type="ECO:0000256" key="1">
    <source>
        <dbReference type="SAM" id="MobiDB-lite"/>
    </source>
</evidence>
<comment type="caution">
    <text evidence="2">The sequence shown here is derived from an EMBL/GenBank/DDBJ whole genome shotgun (WGS) entry which is preliminary data.</text>
</comment>
<feature type="compositionally biased region" description="Acidic residues" evidence="1">
    <location>
        <begin position="88"/>
        <end position="120"/>
    </location>
</feature>
<dbReference type="EMBL" id="JARBHB010000002">
    <property type="protein sequence ID" value="KAJ8893080.1"/>
    <property type="molecule type" value="Genomic_DNA"/>
</dbReference>
<accession>A0ABQ9IA13</accession>
<organism evidence="2 3">
    <name type="scientific">Dryococelus australis</name>
    <dbReference type="NCBI Taxonomy" id="614101"/>
    <lineage>
        <taxon>Eukaryota</taxon>
        <taxon>Metazoa</taxon>
        <taxon>Ecdysozoa</taxon>
        <taxon>Arthropoda</taxon>
        <taxon>Hexapoda</taxon>
        <taxon>Insecta</taxon>
        <taxon>Pterygota</taxon>
        <taxon>Neoptera</taxon>
        <taxon>Polyneoptera</taxon>
        <taxon>Phasmatodea</taxon>
        <taxon>Verophasmatodea</taxon>
        <taxon>Anareolatae</taxon>
        <taxon>Phasmatidae</taxon>
        <taxon>Eurycanthinae</taxon>
        <taxon>Dryococelus</taxon>
    </lineage>
</organism>
<name>A0ABQ9IA13_9NEOP</name>
<keyword evidence="3" id="KW-1185">Reference proteome</keyword>
<gene>
    <name evidence="2" type="ORF">PR048_005663</name>
</gene>
<protein>
    <recommendedName>
        <fullName evidence="4">Metallothionein</fullName>
    </recommendedName>
</protein>
<evidence type="ECO:0000313" key="2">
    <source>
        <dbReference type="EMBL" id="KAJ8893080.1"/>
    </source>
</evidence>
<evidence type="ECO:0000313" key="3">
    <source>
        <dbReference type="Proteomes" id="UP001159363"/>
    </source>
</evidence>
<dbReference type="Proteomes" id="UP001159363">
    <property type="component" value="Chromosome 2"/>
</dbReference>
<sequence length="120" mass="13065">MTLLPPAPDVLLNTSVCNCTKGCGTNCGCRKVGLPCSIVCGHCRGKTYLNPTTDSVSSDDSDEISIKTTQYDEINPSNYLTSKLSEEGVNEEDEGKEVLEVEDDEEKDVPEVENDDEKES</sequence>
<evidence type="ECO:0008006" key="4">
    <source>
        <dbReference type="Google" id="ProtNLM"/>
    </source>
</evidence>
<reference evidence="2 3" key="1">
    <citation type="submission" date="2023-02" db="EMBL/GenBank/DDBJ databases">
        <title>LHISI_Scaffold_Assembly.</title>
        <authorList>
            <person name="Stuart O.P."/>
            <person name="Cleave R."/>
            <person name="Magrath M.J.L."/>
            <person name="Mikheyev A.S."/>
        </authorList>
    </citation>
    <scope>NUCLEOTIDE SEQUENCE [LARGE SCALE GENOMIC DNA]</scope>
    <source>
        <strain evidence="2">Daus_M_001</strain>
        <tissue evidence="2">Leg muscle</tissue>
    </source>
</reference>